<accession>A0A2G5IFP8</accession>
<gene>
    <name evidence="3" type="ORF">CB0940_12277</name>
</gene>
<dbReference type="AlphaFoldDB" id="A0A2G5IFP8"/>
<evidence type="ECO:0000313" key="3">
    <source>
        <dbReference type="EMBL" id="PIB03599.1"/>
    </source>
</evidence>
<dbReference type="InterPro" id="IPR053137">
    <property type="entry name" value="NLR-like"/>
</dbReference>
<dbReference type="InterPro" id="IPR056884">
    <property type="entry name" value="NPHP3-like_N"/>
</dbReference>
<dbReference type="InterPro" id="IPR035994">
    <property type="entry name" value="Nucleoside_phosphorylase_sf"/>
</dbReference>
<dbReference type="PANTHER" id="PTHR46082">
    <property type="entry name" value="ATP/GTP-BINDING PROTEIN-RELATED"/>
    <property type="match status" value="1"/>
</dbReference>
<feature type="domain" description="NACHT" evidence="2">
    <location>
        <begin position="399"/>
        <end position="538"/>
    </location>
</feature>
<dbReference type="OrthoDB" id="3847045at2759"/>
<organism evidence="3 4">
    <name type="scientific">Cercospora beticola</name>
    <name type="common">Sugarbeet leaf spot fungus</name>
    <dbReference type="NCBI Taxonomy" id="122368"/>
    <lineage>
        <taxon>Eukaryota</taxon>
        <taxon>Fungi</taxon>
        <taxon>Dikarya</taxon>
        <taxon>Ascomycota</taxon>
        <taxon>Pezizomycotina</taxon>
        <taxon>Dothideomycetes</taxon>
        <taxon>Dothideomycetidae</taxon>
        <taxon>Mycosphaerellales</taxon>
        <taxon>Mycosphaerellaceae</taxon>
        <taxon>Cercospora</taxon>
    </lineage>
</organism>
<dbReference type="InterPro" id="IPR000845">
    <property type="entry name" value="Nucleoside_phosphorylase_d"/>
</dbReference>
<name>A0A2G5IFP8_CERBT</name>
<keyword evidence="1" id="KW-0677">Repeat</keyword>
<dbReference type="Pfam" id="PF24883">
    <property type="entry name" value="NPHP3_N"/>
    <property type="match status" value="1"/>
</dbReference>
<dbReference type="GO" id="GO:0009116">
    <property type="term" value="P:nucleoside metabolic process"/>
    <property type="evidence" value="ECO:0007669"/>
    <property type="project" value="InterPro"/>
</dbReference>
<proteinExistence type="predicted"/>
<evidence type="ECO:0000313" key="4">
    <source>
        <dbReference type="Proteomes" id="UP000230605"/>
    </source>
</evidence>
<comment type="caution">
    <text evidence="3">The sequence shown here is derived from an EMBL/GenBank/DDBJ whole genome shotgun (WGS) entry which is preliminary data.</text>
</comment>
<dbReference type="EMBL" id="LKMD01000093">
    <property type="protein sequence ID" value="PIB03599.1"/>
    <property type="molecule type" value="Genomic_DNA"/>
</dbReference>
<dbReference type="Gene3D" id="3.40.50.1580">
    <property type="entry name" value="Nucleoside phosphorylase domain"/>
    <property type="match status" value="1"/>
</dbReference>
<protein>
    <recommendedName>
        <fullName evidence="2">NACHT domain-containing protein</fullName>
    </recommendedName>
</protein>
<evidence type="ECO:0000259" key="2">
    <source>
        <dbReference type="PROSITE" id="PS50837"/>
    </source>
</evidence>
<sequence length="733" mass="82441">MIGKRLAKEEYTVGWICALPQPEWKASRILLDEVHERAIIGHTTIHQYVYESMNGHNVVMGCLPATQIGIASAAAVAAEMSATFPSLRFGLLVGIGGGVPGSKDIRLGDVVVSQPDLRAGHGGVVQYDFGKAIHGGAFQPTGMLNQPPEILPSALGKVQSTPRKESRFDQYYNHEDFDDEPDFAERPNIDHLFHASYPHVPEKSSCMDCDASQVIERKSRKRSGPVVHYGLIASGNQVMKDAAKRDTISRQHHDVLCFEMEAAGLMNRFPCLVVRGICDYCDSHKNKEWQPLAAVAAAAWAKELLFNIAPSQVEAEKRIQETLHNIEKIGNQVQADIQATRHVVTAQLGDHQEQQIDKWLSPPDPSTNYNIATDLRHPNTGRWFLDSDEYIIWKANPSAPLWLNGIPGCGKTILSSAIIEDLKDGADTSGFIVLFHYFDFNDSSKQSFDKMLRSLVAQLYQQHEPCRHHVHQLHSSCKDGNEQPSTQALATILQSMTSDARNVTIVLDALDECETRRDLLHWLASHHLEKIRVLLTSRKEGDIEASFSKWIPAAAVVPIQERTVDEDIRKVVRSRIHHDEDLQRWKKWPEVQKEIETALIEKAGGMFRWAACQLDALKDCVNLRSLRDALSFLPEDLDGTYSRILEKVSEGNSRDMIRVLQFLTFSERPLRLDEAIDAIAIDTEESPAFRAENRMPNPKDIARVCSSLIKIITRQRALEDNESRANRDYIIEL</sequence>
<dbReference type="SUPFAM" id="SSF53167">
    <property type="entry name" value="Purine and uridine phosphorylases"/>
    <property type="match status" value="1"/>
</dbReference>
<dbReference type="InterPro" id="IPR007111">
    <property type="entry name" value="NACHT_NTPase"/>
</dbReference>
<dbReference type="Pfam" id="PF01048">
    <property type="entry name" value="PNP_UDP_1"/>
    <property type="match status" value="1"/>
</dbReference>
<dbReference type="PANTHER" id="PTHR46082:SF11">
    <property type="entry name" value="AAA+ ATPASE DOMAIN-CONTAINING PROTEIN-RELATED"/>
    <property type="match status" value="1"/>
</dbReference>
<evidence type="ECO:0000256" key="1">
    <source>
        <dbReference type="ARBA" id="ARBA00022737"/>
    </source>
</evidence>
<dbReference type="Proteomes" id="UP000230605">
    <property type="component" value="Unassembled WGS sequence"/>
</dbReference>
<dbReference type="InterPro" id="IPR027417">
    <property type="entry name" value="P-loop_NTPase"/>
</dbReference>
<dbReference type="SUPFAM" id="SSF52540">
    <property type="entry name" value="P-loop containing nucleoside triphosphate hydrolases"/>
    <property type="match status" value="1"/>
</dbReference>
<dbReference type="Gene3D" id="3.40.50.300">
    <property type="entry name" value="P-loop containing nucleotide triphosphate hydrolases"/>
    <property type="match status" value="1"/>
</dbReference>
<reference evidence="3 4" key="1">
    <citation type="submission" date="2015-10" db="EMBL/GenBank/DDBJ databases">
        <title>The cercosporin biosynthetic gene cluster was horizontally transferred to several fungal lineages and shown to be expanded in Cercospora beticola based on microsynteny with recipient genomes.</title>
        <authorList>
            <person name="De Jonge R."/>
            <person name="Ebert M.K."/>
            <person name="Suttle J.C."/>
            <person name="Jurick Ii W.M."/>
            <person name="Secor G.A."/>
            <person name="Thomma B.P."/>
            <person name="Van De Peer Y."/>
            <person name="Bolton M.D."/>
        </authorList>
    </citation>
    <scope>NUCLEOTIDE SEQUENCE [LARGE SCALE GENOMIC DNA]</scope>
    <source>
        <strain evidence="3 4">09-40</strain>
    </source>
</reference>
<dbReference type="GO" id="GO:0003824">
    <property type="term" value="F:catalytic activity"/>
    <property type="evidence" value="ECO:0007669"/>
    <property type="project" value="InterPro"/>
</dbReference>
<dbReference type="PROSITE" id="PS50837">
    <property type="entry name" value="NACHT"/>
    <property type="match status" value="1"/>
</dbReference>